<keyword evidence="3" id="KW-0472">Membrane</keyword>
<evidence type="ECO:0000256" key="3">
    <source>
        <dbReference type="SAM" id="Phobius"/>
    </source>
</evidence>
<proteinExistence type="predicted"/>
<dbReference type="GO" id="GO:0005739">
    <property type="term" value="C:mitochondrion"/>
    <property type="evidence" value="ECO:0007669"/>
    <property type="project" value="TreeGrafter"/>
</dbReference>
<dbReference type="GO" id="GO:0003676">
    <property type="term" value="F:nucleic acid binding"/>
    <property type="evidence" value="ECO:0007669"/>
    <property type="project" value="InterPro"/>
</dbReference>
<sequence>AFWIIWLSRLCYNWEKHILTVSFISLCCLSALIFLLDLSYFVARSKTCGELRSAHIGQEVTLCGWIQYKRHEQFVVLRDFQGLTQILIPQVEAASHLRKLFSDAPVESVVRVTGIVIPRPPGQANPRMQTGDIEVKAETAEILNYCKKLPFEIKDFTKVYLSYFCLVCYFCLMEYLG</sequence>
<dbReference type="CDD" id="cd04317">
    <property type="entry name" value="EcAspRS_like_N"/>
    <property type="match status" value="1"/>
</dbReference>
<dbReference type="GeneTree" id="ENSGT01030000234618"/>
<feature type="domain" description="OB" evidence="4">
    <location>
        <begin position="60"/>
        <end position="143"/>
    </location>
</feature>
<keyword evidence="3" id="KW-0812">Transmembrane</keyword>
<evidence type="ECO:0000256" key="2">
    <source>
        <dbReference type="ARBA" id="ARBA00023146"/>
    </source>
</evidence>
<dbReference type="InterPro" id="IPR004365">
    <property type="entry name" value="NA-bd_OB_tRNA"/>
</dbReference>
<dbReference type="GO" id="GO:0004815">
    <property type="term" value="F:aspartate-tRNA ligase activity"/>
    <property type="evidence" value="ECO:0007669"/>
    <property type="project" value="TreeGrafter"/>
</dbReference>
<dbReference type="InterPro" id="IPR012340">
    <property type="entry name" value="NA-bd_OB-fold"/>
</dbReference>
<dbReference type="PANTHER" id="PTHR22594">
    <property type="entry name" value="ASPARTYL/LYSYL-TRNA SYNTHETASE"/>
    <property type="match status" value="1"/>
</dbReference>
<feature type="transmembrane region" description="Helical" evidence="3">
    <location>
        <begin position="159"/>
        <end position="176"/>
    </location>
</feature>
<keyword evidence="6" id="KW-1185">Reference proteome</keyword>
<reference evidence="5" key="1">
    <citation type="submission" date="2025-08" db="UniProtKB">
        <authorList>
            <consortium name="Ensembl"/>
        </authorList>
    </citation>
    <scope>IDENTIFICATION</scope>
</reference>
<dbReference type="Pfam" id="PF01336">
    <property type="entry name" value="tRNA_anti-codon"/>
    <property type="match status" value="1"/>
</dbReference>
<dbReference type="GO" id="GO:0005524">
    <property type="term" value="F:ATP binding"/>
    <property type="evidence" value="ECO:0007669"/>
    <property type="project" value="UniProtKB-KW"/>
</dbReference>
<organism evidence="5 6">
    <name type="scientific">Laticauda laticaudata</name>
    <name type="common">Blue-ringed sea krait</name>
    <name type="synonym">Blue-lipped sea krait</name>
    <dbReference type="NCBI Taxonomy" id="8630"/>
    <lineage>
        <taxon>Eukaryota</taxon>
        <taxon>Metazoa</taxon>
        <taxon>Chordata</taxon>
        <taxon>Craniata</taxon>
        <taxon>Vertebrata</taxon>
        <taxon>Euteleostomi</taxon>
        <taxon>Lepidosauria</taxon>
        <taxon>Squamata</taxon>
        <taxon>Bifurcata</taxon>
        <taxon>Unidentata</taxon>
        <taxon>Episquamata</taxon>
        <taxon>Toxicofera</taxon>
        <taxon>Serpentes</taxon>
        <taxon>Colubroidea</taxon>
        <taxon>Elapidae</taxon>
        <taxon>Laticaudinae</taxon>
        <taxon>Laticauda</taxon>
    </lineage>
</organism>
<evidence type="ECO:0000313" key="5">
    <source>
        <dbReference type="Ensembl" id="ENSLLTP00000005735.1"/>
    </source>
</evidence>
<keyword evidence="3" id="KW-1133">Transmembrane helix</keyword>
<evidence type="ECO:0000256" key="1">
    <source>
        <dbReference type="ARBA" id="ARBA00022917"/>
    </source>
</evidence>
<accession>A0A8C5RN27</accession>
<feature type="transmembrane region" description="Helical" evidence="3">
    <location>
        <begin position="18"/>
        <end position="43"/>
    </location>
</feature>
<dbReference type="InterPro" id="IPR047089">
    <property type="entry name" value="Asp-tRNA-ligase_1_N"/>
</dbReference>
<protein>
    <recommendedName>
        <fullName evidence="4">OB domain-containing protein</fullName>
    </recommendedName>
</protein>
<dbReference type="Proteomes" id="UP000694406">
    <property type="component" value="Unplaced"/>
</dbReference>
<evidence type="ECO:0000259" key="4">
    <source>
        <dbReference type="Pfam" id="PF01336"/>
    </source>
</evidence>
<dbReference type="SUPFAM" id="SSF50249">
    <property type="entry name" value="Nucleic acid-binding proteins"/>
    <property type="match status" value="1"/>
</dbReference>
<dbReference type="GO" id="GO:0006422">
    <property type="term" value="P:aspartyl-tRNA aminoacylation"/>
    <property type="evidence" value="ECO:0007669"/>
    <property type="project" value="TreeGrafter"/>
</dbReference>
<evidence type="ECO:0000313" key="6">
    <source>
        <dbReference type="Proteomes" id="UP000694406"/>
    </source>
</evidence>
<keyword evidence="1" id="KW-0648">Protein biosynthesis</keyword>
<keyword evidence="2" id="KW-0030">Aminoacyl-tRNA synthetase</keyword>
<dbReference type="Ensembl" id="ENSLLTT00000005967.1">
    <property type="protein sequence ID" value="ENSLLTP00000005735.1"/>
    <property type="gene ID" value="ENSLLTG00000004383.1"/>
</dbReference>
<dbReference type="Gene3D" id="2.40.50.140">
    <property type="entry name" value="Nucleic acid-binding proteins"/>
    <property type="match status" value="1"/>
</dbReference>
<dbReference type="AlphaFoldDB" id="A0A8C5RN27"/>
<keyword evidence="2" id="KW-0436">Ligase</keyword>
<reference evidence="5" key="2">
    <citation type="submission" date="2025-09" db="UniProtKB">
        <authorList>
            <consortium name="Ensembl"/>
        </authorList>
    </citation>
    <scope>IDENTIFICATION</scope>
</reference>
<name>A0A8C5RN27_LATLA</name>
<dbReference type="PANTHER" id="PTHR22594:SF5">
    <property type="entry name" value="ASPARTATE--TRNA LIGASE, MITOCHONDRIAL"/>
    <property type="match status" value="1"/>
</dbReference>